<proteinExistence type="predicted"/>
<evidence type="ECO:0000313" key="3">
    <source>
        <dbReference type="Proteomes" id="UP001152888"/>
    </source>
</evidence>
<evidence type="ECO:0000256" key="1">
    <source>
        <dbReference type="SAM" id="MobiDB-lite"/>
    </source>
</evidence>
<reference evidence="2" key="1">
    <citation type="submission" date="2022-03" db="EMBL/GenBank/DDBJ databases">
        <authorList>
            <person name="Sayadi A."/>
        </authorList>
    </citation>
    <scope>NUCLEOTIDE SEQUENCE</scope>
</reference>
<dbReference type="EMBL" id="CAKOFQ010006712">
    <property type="protein sequence ID" value="CAH1963933.1"/>
    <property type="molecule type" value="Genomic_DNA"/>
</dbReference>
<dbReference type="AlphaFoldDB" id="A0A9P0JZ12"/>
<gene>
    <name evidence="2" type="ORF">ACAOBT_LOCUS5506</name>
</gene>
<keyword evidence="3" id="KW-1185">Reference proteome</keyword>
<dbReference type="Proteomes" id="UP001152888">
    <property type="component" value="Unassembled WGS sequence"/>
</dbReference>
<feature type="region of interest" description="Disordered" evidence="1">
    <location>
        <begin position="91"/>
        <end position="142"/>
    </location>
</feature>
<comment type="caution">
    <text evidence="2">The sequence shown here is derived from an EMBL/GenBank/DDBJ whole genome shotgun (WGS) entry which is preliminary data.</text>
</comment>
<accession>A0A9P0JZ12</accession>
<sequence>MGKVMPLPVPRIPQQEPTHGIKSRLRKVFRTSSGPDSQSDALSSARLVTQLTSAALCASSPVLPSGGSVPPVVKSLIRPLTVPRLQITLVNNNGECSTPNPDSGRSTESGRCVDSGGSYDTVTEQKEELPPGVRPARTKKKK</sequence>
<feature type="compositionally biased region" description="Polar residues" evidence="1">
    <location>
        <begin position="91"/>
        <end position="109"/>
    </location>
</feature>
<name>A0A9P0JZ12_ACAOB</name>
<dbReference type="OrthoDB" id="5406014at2759"/>
<evidence type="ECO:0000313" key="2">
    <source>
        <dbReference type="EMBL" id="CAH1963933.1"/>
    </source>
</evidence>
<organism evidence="2 3">
    <name type="scientific">Acanthoscelides obtectus</name>
    <name type="common">Bean weevil</name>
    <name type="synonym">Bruchus obtectus</name>
    <dbReference type="NCBI Taxonomy" id="200917"/>
    <lineage>
        <taxon>Eukaryota</taxon>
        <taxon>Metazoa</taxon>
        <taxon>Ecdysozoa</taxon>
        <taxon>Arthropoda</taxon>
        <taxon>Hexapoda</taxon>
        <taxon>Insecta</taxon>
        <taxon>Pterygota</taxon>
        <taxon>Neoptera</taxon>
        <taxon>Endopterygota</taxon>
        <taxon>Coleoptera</taxon>
        <taxon>Polyphaga</taxon>
        <taxon>Cucujiformia</taxon>
        <taxon>Chrysomeloidea</taxon>
        <taxon>Chrysomelidae</taxon>
        <taxon>Bruchinae</taxon>
        <taxon>Bruchini</taxon>
        <taxon>Acanthoscelides</taxon>
    </lineage>
</organism>
<feature type="region of interest" description="Disordered" evidence="1">
    <location>
        <begin position="1"/>
        <end position="21"/>
    </location>
</feature>
<protein>
    <submittedName>
        <fullName evidence="2">Uncharacterized protein</fullName>
    </submittedName>
</protein>